<dbReference type="Proteomes" id="UP000574761">
    <property type="component" value="Unassembled WGS sequence"/>
</dbReference>
<comment type="caution">
    <text evidence="1">The sequence shown here is derived from an EMBL/GenBank/DDBJ whole genome shotgun (WGS) entry which is preliminary data.</text>
</comment>
<dbReference type="AlphaFoldDB" id="A0A7W6DEW2"/>
<keyword evidence="2" id="KW-1185">Reference proteome</keyword>
<evidence type="ECO:0000313" key="1">
    <source>
        <dbReference type="EMBL" id="MBB3979991.1"/>
    </source>
</evidence>
<dbReference type="EMBL" id="JACIEE010000014">
    <property type="protein sequence ID" value="MBB3979991.1"/>
    <property type="molecule type" value="Genomic_DNA"/>
</dbReference>
<accession>A0A7W6DEW2</accession>
<evidence type="ECO:0000313" key="2">
    <source>
        <dbReference type="Proteomes" id="UP000574761"/>
    </source>
</evidence>
<proteinExistence type="predicted"/>
<reference evidence="1 2" key="1">
    <citation type="submission" date="2020-08" db="EMBL/GenBank/DDBJ databases">
        <title>Genomic Encyclopedia of Type Strains, Phase IV (KMG-IV): sequencing the most valuable type-strain genomes for metagenomic binning, comparative biology and taxonomic classification.</title>
        <authorList>
            <person name="Goeker M."/>
        </authorList>
    </citation>
    <scope>NUCLEOTIDE SEQUENCE [LARGE SCALE GENOMIC DNA]</scope>
    <source>
        <strain evidence="1 2">DSM 100211</strain>
    </source>
</reference>
<name>A0A7W6DEW2_9HYPH</name>
<gene>
    <name evidence="1" type="ORF">GGQ64_005238</name>
</gene>
<sequence length="115" mass="13167">MKASNFWDAQKAFLHEHFRAVTAMTPLQCQKQLRLHEARSLMLKVRRSSTANTAATLENRPRGTSPACVLRRVWRWSLALDFLASSHQCVAQGVRGTPVFKCLLFNRTDDQRGRI</sequence>
<organism evidence="1 2">
    <name type="scientific">Mycoplana azooxidifex</name>
    <dbReference type="NCBI Taxonomy" id="1636188"/>
    <lineage>
        <taxon>Bacteria</taxon>
        <taxon>Pseudomonadati</taxon>
        <taxon>Pseudomonadota</taxon>
        <taxon>Alphaproteobacteria</taxon>
        <taxon>Hyphomicrobiales</taxon>
        <taxon>Rhizobiaceae</taxon>
        <taxon>Mycoplana</taxon>
    </lineage>
</organism>
<protein>
    <submittedName>
        <fullName evidence="1">Uncharacterized protein</fullName>
    </submittedName>
</protein>